<dbReference type="PROSITE" id="PS50075">
    <property type="entry name" value="CARRIER"/>
    <property type="match status" value="1"/>
</dbReference>
<proteinExistence type="predicted"/>
<dbReference type="InterPro" id="IPR036736">
    <property type="entry name" value="ACP-like_sf"/>
</dbReference>
<accession>A0A1I2V8X4</accession>
<protein>
    <submittedName>
        <fullName evidence="2">Acyl carrier protein</fullName>
    </submittedName>
</protein>
<dbReference type="InterPro" id="IPR009081">
    <property type="entry name" value="PP-bd_ACP"/>
</dbReference>
<evidence type="ECO:0000313" key="3">
    <source>
        <dbReference type="Proteomes" id="UP000198623"/>
    </source>
</evidence>
<dbReference type="STRING" id="1045558.SAMN05216175_11535"/>
<dbReference type="Gene3D" id="1.10.1200.10">
    <property type="entry name" value="ACP-like"/>
    <property type="match status" value="1"/>
</dbReference>
<reference evidence="3" key="1">
    <citation type="submission" date="2016-10" db="EMBL/GenBank/DDBJ databases">
        <authorList>
            <person name="Varghese N."/>
            <person name="Submissions S."/>
        </authorList>
    </citation>
    <scope>NUCLEOTIDE SEQUENCE [LARGE SCALE GENOMIC DNA]</scope>
    <source>
        <strain evidence="3">CGMCC 1.10971</strain>
    </source>
</reference>
<feature type="domain" description="Carrier" evidence="1">
    <location>
        <begin position="1"/>
        <end position="79"/>
    </location>
</feature>
<dbReference type="EMBL" id="FOOU01000015">
    <property type="protein sequence ID" value="SFG83621.1"/>
    <property type="molecule type" value="Genomic_DNA"/>
</dbReference>
<dbReference type="AlphaFoldDB" id="A0A1I2V8X4"/>
<name>A0A1I2V8X4_9GAMM</name>
<dbReference type="OrthoDB" id="9810922at2"/>
<dbReference type="Proteomes" id="UP000198623">
    <property type="component" value="Unassembled WGS sequence"/>
</dbReference>
<dbReference type="SUPFAM" id="SSF47336">
    <property type="entry name" value="ACP-like"/>
    <property type="match status" value="1"/>
</dbReference>
<keyword evidence="3" id="KW-1185">Reference proteome</keyword>
<dbReference type="Pfam" id="PF00550">
    <property type="entry name" value="PP-binding"/>
    <property type="match status" value="1"/>
</dbReference>
<gene>
    <name evidence="2" type="ORF">SAMN05216175_11535</name>
</gene>
<organism evidence="2 3">
    <name type="scientific">Neptunomonas qingdaonensis</name>
    <dbReference type="NCBI Taxonomy" id="1045558"/>
    <lineage>
        <taxon>Bacteria</taxon>
        <taxon>Pseudomonadati</taxon>
        <taxon>Pseudomonadota</taxon>
        <taxon>Gammaproteobacteria</taxon>
        <taxon>Oceanospirillales</taxon>
        <taxon>Oceanospirillaceae</taxon>
        <taxon>Neptunomonas</taxon>
    </lineage>
</organism>
<evidence type="ECO:0000313" key="2">
    <source>
        <dbReference type="EMBL" id="SFG83621.1"/>
    </source>
</evidence>
<sequence>MDTKQLRELILTELCNIAPEIEKDEVPDDQDFREALELDSMDFLSLVIAVSQQTKVNIPEVDYPKVLTLNDMINYINNN</sequence>
<evidence type="ECO:0000259" key="1">
    <source>
        <dbReference type="PROSITE" id="PS50075"/>
    </source>
</evidence>
<dbReference type="RefSeq" id="WP_090729788.1">
    <property type="nucleotide sequence ID" value="NZ_FOOU01000015.1"/>
</dbReference>